<protein>
    <submittedName>
        <fullName evidence="4">Methyltransferase domain-containing protein</fullName>
    </submittedName>
</protein>
<organism evidence="4">
    <name type="scientific">Ruegeria sp. PrR005</name>
    <dbReference type="NCBI Taxonomy" id="2706882"/>
    <lineage>
        <taxon>Bacteria</taxon>
        <taxon>Pseudomonadati</taxon>
        <taxon>Pseudomonadota</taxon>
        <taxon>Alphaproteobacteria</taxon>
        <taxon>Rhodobacterales</taxon>
        <taxon>Roseobacteraceae</taxon>
        <taxon>Ruegeria</taxon>
    </lineage>
</organism>
<dbReference type="GO" id="GO:0032259">
    <property type="term" value="P:methylation"/>
    <property type="evidence" value="ECO:0007669"/>
    <property type="project" value="UniProtKB-KW"/>
</dbReference>
<dbReference type="InterPro" id="IPR041698">
    <property type="entry name" value="Methyltransf_25"/>
</dbReference>
<dbReference type="Pfam" id="PF13649">
    <property type="entry name" value="Methyltransf_25"/>
    <property type="match status" value="1"/>
</dbReference>
<dbReference type="CDD" id="cd02440">
    <property type="entry name" value="AdoMet_MTases"/>
    <property type="match status" value="1"/>
</dbReference>
<dbReference type="PANTHER" id="PTHR43861">
    <property type="entry name" value="TRANS-ACONITATE 2-METHYLTRANSFERASE-RELATED"/>
    <property type="match status" value="1"/>
</dbReference>
<gene>
    <name evidence="4" type="ORF">G0P99_10900</name>
</gene>
<evidence type="ECO:0000256" key="1">
    <source>
        <dbReference type="ARBA" id="ARBA00022603"/>
    </source>
</evidence>
<name>A0A6B2NSI8_9RHOB</name>
<dbReference type="PANTHER" id="PTHR43861:SF1">
    <property type="entry name" value="TRANS-ACONITATE 2-METHYLTRANSFERASE"/>
    <property type="match status" value="1"/>
</dbReference>
<dbReference type="EMBL" id="JAAGOX010000014">
    <property type="protein sequence ID" value="NDW45469.1"/>
    <property type="molecule type" value="Genomic_DNA"/>
</dbReference>
<dbReference type="GO" id="GO:0008168">
    <property type="term" value="F:methyltransferase activity"/>
    <property type="evidence" value="ECO:0007669"/>
    <property type="project" value="UniProtKB-KW"/>
</dbReference>
<dbReference type="InterPro" id="IPR029063">
    <property type="entry name" value="SAM-dependent_MTases_sf"/>
</dbReference>
<accession>A0A6B2NSI8</accession>
<dbReference type="Gene3D" id="3.40.50.150">
    <property type="entry name" value="Vaccinia Virus protein VP39"/>
    <property type="match status" value="1"/>
</dbReference>
<dbReference type="AlphaFoldDB" id="A0A6B2NSI8"/>
<proteinExistence type="predicted"/>
<evidence type="ECO:0000256" key="2">
    <source>
        <dbReference type="ARBA" id="ARBA00022679"/>
    </source>
</evidence>
<dbReference type="RefSeq" id="WP_164129669.1">
    <property type="nucleotide sequence ID" value="NZ_JAAGOX010000014.1"/>
</dbReference>
<reference evidence="4" key="1">
    <citation type="submission" date="2020-02" db="EMBL/GenBank/DDBJ databases">
        <title>Delineation of the pyrene-degrading pathway in Roseobacter clade bacteria by genomic analysis.</title>
        <authorList>
            <person name="Zhou H."/>
            <person name="Wang H."/>
        </authorList>
    </citation>
    <scope>NUCLEOTIDE SEQUENCE</scope>
    <source>
        <strain evidence="4">PrR005</strain>
    </source>
</reference>
<evidence type="ECO:0000259" key="3">
    <source>
        <dbReference type="Pfam" id="PF13649"/>
    </source>
</evidence>
<evidence type="ECO:0000313" key="4">
    <source>
        <dbReference type="EMBL" id="NDW45469.1"/>
    </source>
</evidence>
<keyword evidence="2 4" id="KW-0808">Transferase</keyword>
<comment type="caution">
    <text evidence="4">The sequence shown here is derived from an EMBL/GenBank/DDBJ whole genome shotgun (WGS) entry which is preliminary data.</text>
</comment>
<feature type="domain" description="Methyltransferase" evidence="3">
    <location>
        <begin position="43"/>
        <end position="134"/>
    </location>
</feature>
<dbReference type="SUPFAM" id="SSF53335">
    <property type="entry name" value="S-adenosyl-L-methionine-dependent methyltransferases"/>
    <property type="match status" value="1"/>
</dbReference>
<keyword evidence="1 4" id="KW-0489">Methyltransferase</keyword>
<sequence>MVDSVTFWNRIAEKYARTPIADMASYDYTIERTAAHLNPGDRVLELGCGTGTTALRLAPNVAEIVASDSAPAMLAVGRHKAAEQGVTNMYLVEAAAENPPEGPFDAVLAFNLLHLVDDLDASLAAIRDRLIPGGLFISKTFCVGTGRNSFKLYAIRLALPVMQLLGKAPPVRFLTEEQLDRAVIRAGFDLIEQDSFPAKDPRRFLVARRR</sequence>